<dbReference type="EMBL" id="BMAW01108769">
    <property type="protein sequence ID" value="GFT35549.1"/>
    <property type="molecule type" value="Genomic_DNA"/>
</dbReference>
<proteinExistence type="predicted"/>
<reference evidence="1" key="1">
    <citation type="submission" date="2020-08" db="EMBL/GenBank/DDBJ databases">
        <title>Multicomponent nature underlies the extraordinary mechanical properties of spider dragline silk.</title>
        <authorList>
            <person name="Kono N."/>
            <person name="Nakamura H."/>
            <person name="Mori M."/>
            <person name="Yoshida Y."/>
            <person name="Ohtoshi R."/>
            <person name="Malay A.D."/>
            <person name="Moran D.A.P."/>
            <person name="Tomita M."/>
            <person name="Numata K."/>
            <person name="Arakawa K."/>
        </authorList>
    </citation>
    <scope>NUCLEOTIDE SEQUENCE</scope>
</reference>
<evidence type="ECO:0000313" key="1">
    <source>
        <dbReference type="EMBL" id="GFT35549.1"/>
    </source>
</evidence>
<gene>
    <name evidence="1" type="ORF">NPIL_13221</name>
</gene>
<sequence>MSAALDKLEDQFAYSLEQEVPLRLEDGHFLHFAKHSICKKEQVRGWRKWEASVSEDWSTNVRSLIQLNCLQTLSGHNGIAFTLKATLLGVELPIYFTHSTQGHPLTTVSQPAWVWFPLLVLPIF</sequence>
<comment type="caution">
    <text evidence="1">The sequence shown here is derived from an EMBL/GenBank/DDBJ whole genome shotgun (WGS) entry which is preliminary data.</text>
</comment>
<evidence type="ECO:0000313" key="2">
    <source>
        <dbReference type="Proteomes" id="UP000887013"/>
    </source>
</evidence>
<dbReference type="Proteomes" id="UP000887013">
    <property type="component" value="Unassembled WGS sequence"/>
</dbReference>
<protein>
    <submittedName>
        <fullName evidence="1">Uncharacterized protein</fullName>
    </submittedName>
</protein>
<organism evidence="1 2">
    <name type="scientific">Nephila pilipes</name>
    <name type="common">Giant wood spider</name>
    <name type="synonym">Nephila maculata</name>
    <dbReference type="NCBI Taxonomy" id="299642"/>
    <lineage>
        <taxon>Eukaryota</taxon>
        <taxon>Metazoa</taxon>
        <taxon>Ecdysozoa</taxon>
        <taxon>Arthropoda</taxon>
        <taxon>Chelicerata</taxon>
        <taxon>Arachnida</taxon>
        <taxon>Araneae</taxon>
        <taxon>Araneomorphae</taxon>
        <taxon>Entelegynae</taxon>
        <taxon>Araneoidea</taxon>
        <taxon>Nephilidae</taxon>
        <taxon>Nephila</taxon>
    </lineage>
</organism>
<keyword evidence="2" id="KW-1185">Reference proteome</keyword>
<name>A0A8X6NUV3_NEPPI</name>
<dbReference type="AlphaFoldDB" id="A0A8X6NUV3"/>
<accession>A0A8X6NUV3</accession>